<keyword evidence="1" id="KW-0132">Cell division</keyword>
<keyword evidence="2" id="KW-0802">TPR repeat</keyword>
<comment type="similarity">
    <text evidence="1">Belongs to the CpoB family.</text>
</comment>
<name>A0A840I4W6_9PROT</name>
<accession>A0A840I4W6</accession>
<organism evidence="4 5">
    <name type="scientific">Parvularcula dongshanensis</name>
    <dbReference type="NCBI Taxonomy" id="1173995"/>
    <lineage>
        <taxon>Bacteria</taxon>
        <taxon>Pseudomonadati</taxon>
        <taxon>Pseudomonadota</taxon>
        <taxon>Alphaproteobacteria</taxon>
        <taxon>Parvularculales</taxon>
        <taxon>Parvularculaceae</taxon>
        <taxon>Parvularcula</taxon>
    </lineage>
</organism>
<evidence type="ECO:0000256" key="2">
    <source>
        <dbReference type="PROSITE-ProRule" id="PRU00339"/>
    </source>
</evidence>
<feature type="region of interest" description="Disordered" evidence="3">
    <location>
        <begin position="132"/>
        <end position="180"/>
    </location>
</feature>
<reference evidence="4 5" key="1">
    <citation type="submission" date="2020-08" db="EMBL/GenBank/DDBJ databases">
        <title>Genomic Encyclopedia of Type Strains, Phase IV (KMG-IV): sequencing the most valuable type-strain genomes for metagenomic binning, comparative biology and taxonomic classification.</title>
        <authorList>
            <person name="Goeker M."/>
        </authorList>
    </citation>
    <scope>NUCLEOTIDE SEQUENCE [LARGE SCALE GENOMIC DNA]</scope>
    <source>
        <strain evidence="4 5">DSM 102850</strain>
    </source>
</reference>
<comment type="function">
    <text evidence="1">Mediates coordination of peptidoglycan synthesis and outer membrane constriction during cell division.</text>
</comment>
<feature type="signal peptide" evidence="1">
    <location>
        <begin position="1"/>
        <end position="31"/>
    </location>
</feature>
<evidence type="ECO:0000256" key="1">
    <source>
        <dbReference type="HAMAP-Rule" id="MF_02066"/>
    </source>
</evidence>
<feature type="coiled-coil region" evidence="1">
    <location>
        <begin position="97"/>
        <end position="124"/>
    </location>
</feature>
<dbReference type="RefSeq" id="WP_183819185.1">
    <property type="nucleotide sequence ID" value="NZ_JACHOB010000006.1"/>
</dbReference>
<dbReference type="HAMAP" id="MF_02066">
    <property type="entry name" value="CpoB"/>
    <property type="match status" value="1"/>
</dbReference>
<dbReference type="InterPro" id="IPR014162">
    <property type="entry name" value="CpoB_C"/>
</dbReference>
<evidence type="ECO:0000313" key="4">
    <source>
        <dbReference type="EMBL" id="MBB4660006.1"/>
    </source>
</evidence>
<dbReference type="GO" id="GO:0043093">
    <property type="term" value="P:FtsZ-dependent cytokinesis"/>
    <property type="evidence" value="ECO:0007669"/>
    <property type="project" value="UniProtKB-UniRule"/>
</dbReference>
<dbReference type="InterPro" id="IPR011990">
    <property type="entry name" value="TPR-like_helical_dom_sf"/>
</dbReference>
<protein>
    <recommendedName>
        <fullName evidence="1">Cell division coordinator CpoB</fullName>
    </recommendedName>
</protein>
<dbReference type="EMBL" id="JACHOB010000006">
    <property type="protein sequence ID" value="MBB4660006.1"/>
    <property type="molecule type" value="Genomic_DNA"/>
</dbReference>
<gene>
    <name evidence="1" type="primary">cpoB</name>
    <name evidence="4" type="ORF">GGQ59_002550</name>
</gene>
<evidence type="ECO:0000256" key="3">
    <source>
        <dbReference type="SAM" id="MobiDB-lite"/>
    </source>
</evidence>
<dbReference type="AlphaFoldDB" id="A0A840I4W6"/>
<dbReference type="Gene3D" id="1.25.40.10">
    <property type="entry name" value="Tetratricopeptide repeat domain"/>
    <property type="match status" value="1"/>
</dbReference>
<dbReference type="Pfam" id="PF13174">
    <property type="entry name" value="TPR_6"/>
    <property type="match status" value="1"/>
</dbReference>
<dbReference type="NCBIfam" id="TIGR02795">
    <property type="entry name" value="tol_pal_ybgF"/>
    <property type="match status" value="1"/>
</dbReference>
<feature type="chain" id="PRO_5033179904" description="Cell division coordinator CpoB" evidence="1">
    <location>
        <begin position="32"/>
        <end position="310"/>
    </location>
</feature>
<keyword evidence="1" id="KW-0732">Signal</keyword>
<dbReference type="Pfam" id="PF13432">
    <property type="entry name" value="TPR_16"/>
    <property type="match status" value="1"/>
</dbReference>
<dbReference type="GO" id="GO:0030288">
    <property type="term" value="C:outer membrane-bounded periplasmic space"/>
    <property type="evidence" value="ECO:0007669"/>
    <property type="project" value="UniProtKB-UniRule"/>
</dbReference>
<proteinExistence type="inferred from homology"/>
<keyword evidence="5" id="KW-1185">Reference proteome</keyword>
<dbReference type="InterPro" id="IPR034706">
    <property type="entry name" value="CpoB"/>
</dbReference>
<keyword evidence="1" id="KW-0574">Periplasm</keyword>
<dbReference type="InterPro" id="IPR019734">
    <property type="entry name" value="TPR_rpt"/>
</dbReference>
<dbReference type="PROSITE" id="PS50005">
    <property type="entry name" value="TPR"/>
    <property type="match status" value="1"/>
</dbReference>
<comment type="caution">
    <text evidence="4">The sequence shown here is derived from an EMBL/GenBank/DDBJ whole genome shotgun (WGS) entry which is preliminary data.</text>
</comment>
<dbReference type="Proteomes" id="UP000563524">
    <property type="component" value="Unassembled WGS sequence"/>
</dbReference>
<comment type="subcellular location">
    <subcellularLocation>
        <location evidence="1">Periplasm</location>
    </subcellularLocation>
</comment>
<dbReference type="SUPFAM" id="SSF48452">
    <property type="entry name" value="TPR-like"/>
    <property type="match status" value="1"/>
</dbReference>
<keyword evidence="1" id="KW-0175">Coiled coil</keyword>
<feature type="repeat" description="TPR" evidence="2">
    <location>
        <begin position="220"/>
        <end position="253"/>
    </location>
</feature>
<sequence precursor="true">MRTAPGAIMRHLLSRSFVGIAALTVTVPALAQVQAQPAGRGLAGSYDRAADRLAAVEEAVRDLQASVYSVEGGQRPLAAQPAPRQAPAADASTVIRLQELEQQVAELTGRIEELTFRLASQQRQINTMLEVIGTPDPMAGPTVSGAEETDEGAQPQELAEAVQAGEGSTTSEPATMVELPDDPDEAYDVAYEALLAGDYPRAEASFAAYSAKFPEGVRTPEAKYLLGEIYLATGAYKEAASTFLDHVRSYPEDPRAAEAYLKLGTAFARLDRADEACKLFAASESKFPDASQSVKARLSAERNRVGCAAG</sequence>
<keyword evidence="1" id="KW-0131">Cell cycle</keyword>
<evidence type="ECO:0000313" key="5">
    <source>
        <dbReference type="Proteomes" id="UP000563524"/>
    </source>
</evidence>